<accession>D3PA17</accession>
<dbReference type="STRING" id="639282.DEFDS_2109"/>
<sequence length="280" mass="32659">MQKNILRIYSLFIICTLIFFGCGKKTDPVPKSMFKIKMPSENQVVLAKDVIVIKNSSKDNLLYVYKSKDSKCINYQFLTTVLPGKEYVDKEVKYGDKVSYKLIYKHPDYRIFSDPLYVTKLFVKKPIVNVSQIIKVDGGVKIVFEKNDEVKFIVYGFSTDNLNKIVKNNEIYVEVNEPFNLYFQPVSKSNIRGDIKKVYVDKRFFEKLPEVKNIRILKSKDKYIITWESDQNMFKVLDKTKDEVKLVKNKFFTTNRCGSYIIFTTNGILDSKGVEINPCK</sequence>
<evidence type="ECO:0000313" key="3">
    <source>
        <dbReference type="Proteomes" id="UP000001520"/>
    </source>
</evidence>
<dbReference type="PROSITE" id="PS51257">
    <property type="entry name" value="PROKAR_LIPOPROTEIN"/>
    <property type="match status" value="1"/>
</dbReference>
<organism evidence="2 3">
    <name type="scientific">Deferribacter desulfuricans (strain DSM 14783 / JCM 11476 / NBRC 101012 / SSM1)</name>
    <dbReference type="NCBI Taxonomy" id="639282"/>
    <lineage>
        <taxon>Bacteria</taxon>
        <taxon>Pseudomonadati</taxon>
        <taxon>Deferribacterota</taxon>
        <taxon>Deferribacteres</taxon>
        <taxon>Deferribacterales</taxon>
        <taxon>Deferribacteraceae</taxon>
        <taxon>Deferribacter</taxon>
    </lineage>
</organism>
<keyword evidence="3" id="KW-1185">Reference proteome</keyword>
<dbReference type="Proteomes" id="UP000001520">
    <property type="component" value="Chromosome"/>
</dbReference>
<keyword evidence="1" id="KW-1133">Transmembrane helix</keyword>
<dbReference type="HOGENOM" id="CLU_992965_0_0_0"/>
<evidence type="ECO:0008006" key="4">
    <source>
        <dbReference type="Google" id="ProtNLM"/>
    </source>
</evidence>
<feature type="transmembrane region" description="Helical" evidence="1">
    <location>
        <begin position="6"/>
        <end position="23"/>
    </location>
</feature>
<dbReference type="AlphaFoldDB" id="D3PA17"/>
<evidence type="ECO:0000313" key="2">
    <source>
        <dbReference type="EMBL" id="BAI81557.1"/>
    </source>
</evidence>
<evidence type="ECO:0000256" key="1">
    <source>
        <dbReference type="SAM" id="Phobius"/>
    </source>
</evidence>
<dbReference type="RefSeq" id="WP_013008802.1">
    <property type="nucleotide sequence ID" value="NC_013939.1"/>
</dbReference>
<protein>
    <recommendedName>
        <fullName evidence="4">Lipoprotein</fullName>
    </recommendedName>
</protein>
<proteinExistence type="predicted"/>
<dbReference type="OrthoDB" id="2442444at2"/>
<reference evidence="2 3" key="1">
    <citation type="journal article" date="2010" name="DNA Res.">
        <title>Bacterial lifestyle in a deep-sea hydrothermal vent chimney revealed by the genome sequence of the thermophilic bacterium Deferribacter desulfuricans SSM1.</title>
        <authorList>
            <person name="Takaki Y."/>
            <person name="Shimamura S."/>
            <person name="Nakagawa S."/>
            <person name="Fukuhara Y."/>
            <person name="Horikawa H."/>
            <person name="Ankai A."/>
            <person name="Harada T."/>
            <person name="Hosoyama A."/>
            <person name="Oguchi A."/>
            <person name="Fukui S."/>
            <person name="Fujita N."/>
            <person name="Takami H."/>
            <person name="Takai K."/>
        </authorList>
    </citation>
    <scope>NUCLEOTIDE SEQUENCE [LARGE SCALE GENOMIC DNA]</scope>
    <source>
        <strain evidence="3">DSM 14783 / JCM 11476 / NBRC 101012 / SSM1</strain>
    </source>
</reference>
<name>D3PA17_DEFDS</name>
<dbReference type="Gene3D" id="2.80.10.50">
    <property type="match status" value="1"/>
</dbReference>
<dbReference type="EMBL" id="AP011529">
    <property type="protein sequence ID" value="BAI81557.1"/>
    <property type="molecule type" value="Genomic_DNA"/>
</dbReference>
<dbReference type="KEGG" id="ddf:DEFDS_2109"/>
<keyword evidence="1" id="KW-0812">Transmembrane</keyword>
<gene>
    <name evidence="2" type="ordered locus">DEFDS_2109</name>
</gene>
<keyword evidence="1" id="KW-0472">Membrane</keyword>